<dbReference type="GO" id="GO:0008270">
    <property type="term" value="F:zinc ion binding"/>
    <property type="evidence" value="ECO:0007669"/>
    <property type="project" value="UniProtKB-KW"/>
</dbReference>
<keyword evidence="3" id="KW-0862">Zinc</keyword>
<evidence type="ECO:0000259" key="5">
    <source>
        <dbReference type="Pfam" id="PF02663"/>
    </source>
</evidence>
<dbReference type="PANTHER" id="PTHR39418:SF1">
    <property type="entry name" value="DEHYDROGENASE"/>
    <property type="match status" value="1"/>
</dbReference>
<dbReference type="EMBL" id="JABXWR010000001">
    <property type="protein sequence ID" value="NVO66754.1"/>
    <property type="molecule type" value="Genomic_DNA"/>
</dbReference>
<dbReference type="SUPFAM" id="SSF143555">
    <property type="entry name" value="FwdE-like"/>
    <property type="match status" value="1"/>
</dbReference>
<comment type="caution">
    <text evidence="6">The sequence shown here is derived from an EMBL/GenBank/DDBJ whole genome shotgun (WGS) entry which is preliminary data.</text>
</comment>
<keyword evidence="2" id="KW-0863">Zinc-finger</keyword>
<evidence type="ECO:0000256" key="2">
    <source>
        <dbReference type="ARBA" id="ARBA00022771"/>
    </source>
</evidence>
<reference evidence="6 7" key="1">
    <citation type="submission" date="2020-06" db="EMBL/GenBank/DDBJ databases">
        <title>Methanofollis fontis sp. nov., a methanogen isolated from marine sediments near a cold seep at Four-Way Closure Ridge offshore southwestern Taiwan.</title>
        <authorList>
            <person name="Chen S.-C."/>
            <person name="Teng N.-H."/>
            <person name="Lin Y.-S."/>
            <person name="Lai M.-C."/>
            <person name="Chen H.-H."/>
            <person name="Wang C.-C."/>
        </authorList>
    </citation>
    <scope>NUCLEOTIDE SEQUENCE [LARGE SCALE GENOMIC DNA]</scope>
    <source>
        <strain evidence="6 7">DSM 2702</strain>
    </source>
</reference>
<organism evidence="6 7">
    <name type="scientific">Methanofollis tationis</name>
    <dbReference type="NCBI Taxonomy" id="81417"/>
    <lineage>
        <taxon>Archaea</taxon>
        <taxon>Methanobacteriati</taxon>
        <taxon>Methanobacteriota</taxon>
        <taxon>Stenosarchaea group</taxon>
        <taxon>Methanomicrobia</taxon>
        <taxon>Methanomicrobiales</taxon>
        <taxon>Methanomicrobiaceae</taxon>
        <taxon>Methanofollis</taxon>
    </lineage>
</organism>
<evidence type="ECO:0000313" key="6">
    <source>
        <dbReference type="EMBL" id="NVO66754.1"/>
    </source>
</evidence>
<dbReference type="Pfam" id="PF02663">
    <property type="entry name" value="FmdE"/>
    <property type="match status" value="1"/>
</dbReference>
<feature type="domain" description="Formylmethanofuran dehydrogenase subunit E" evidence="5">
    <location>
        <begin position="12"/>
        <end position="150"/>
    </location>
</feature>
<protein>
    <submittedName>
        <fullName evidence="6">TraR/DksA C4-type zinc finger protein</fullName>
    </submittedName>
</protein>
<dbReference type="InterPro" id="IPR053194">
    <property type="entry name" value="tRNA_methyltr_O"/>
</dbReference>
<dbReference type="Proteomes" id="UP000570823">
    <property type="component" value="Unassembled WGS sequence"/>
</dbReference>
<dbReference type="PIRSF" id="PIRSF006578">
    <property type="entry name" value="FwdE"/>
    <property type="match status" value="1"/>
</dbReference>
<dbReference type="PANTHER" id="PTHR39418">
    <property type="entry name" value="DEHYDROGENASE-RELATED"/>
    <property type="match status" value="1"/>
</dbReference>
<evidence type="ECO:0000313" key="7">
    <source>
        <dbReference type="Proteomes" id="UP000570823"/>
    </source>
</evidence>
<dbReference type="AlphaFoldDB" id="A0A7K4HNB5"/>
<keyword evidence="7" id="KW-1185">Reference proteome</keyword>
<sequence length="202" mass="22255">MQHPTYEDVIRFHGHTCPGVTFGYRAAGIAMERTGSVRAPDEELVVIVENDACGVDAFQVITGCTVGKGNLLLRDLGKNAWTLINRTTGKAVRIATRPSFSIEAIDPEFLPLRARAWGAGATPEDKQAYEEHLKAICNAILTRPAEEIFTIQEIEPEVPERARIFRSYICAVCGESVAESRVRMKDGKTVCIPCAGDYTRGW</sequence>
<keyword evidence="1" id="KW-0479">Metal-binding</keyword>
<dbReference type="RefSeq" id="WP_176788422.1">
    <property type="nucleotide sequence ID" value="NZ_JABXWR010000001.1"/>
</dbReference>
<accession>A0A7K4HNB5</accession>
<name>A0A7K4HNB5_9EURY</name>
<dbReference type="InterPro" id="IPR003814">
    <property type="entry name" value="FmdEsu_dom"/>
</dbReference>
<evidence type="ECO:0000259" key="4">
    <source>
        <dbReference type="Pfam" id="PF01258"/>
    </source>
</evidence>
<evidence type="ECO:0000256" key="1">
    <source>
        <dbReference type="ARBA" id="ARBA00022723"/>
    </source>
</evidence>
<dbReference type="InterPro" id="IPR026328">
    <property type="entry name" value="FmdE"/>
</dbReference>
<gene>
    <name evidence="6" type="ORF">HWN36_05380</name>
</gene>
<dbReference type="Gene3D" id="3.30.1330.130">
    <property type="match status" value="1"/>
</dbReference>
<dbReference type="InterPro" id="IPR000962">
    <property type="entry name" value="Znf_DskA_TraR"/>
</dbReference>
<dbReference type="OrthoDB" id="31120at2157"/>
<evidence type="ECO:0000256" key="3">
    <source>
        <dbReference type="ARBA" id="ARBA00022833"/>
    </source>
</evidence>
<proteinExistence type="predicted"/>
<dbReference type="Pfam" id="PF01258">
    <property type="entry name" value="zf-dskA_traR"/>
    <property type="match status" value="1"/>
</dbReference>
<feature type="domain" description="Zinc finger DksA/TraR C4-type" evidence="4">
    <location>
        <begin position="164"/>
        <end position="200"/>
    </location>
</feature>